<gene>
    <name evidence="14" type="ORF">KS419_03250</name>
</gene>
<dbReference type="PANTHER" id="PTHR11070">
    <property type="entry name" value="UVRD / RECB / PCRA DNA HELICASE FAMILY MEMBER"/>
    <property type="match status" value="1"/>
</dbReference>
<evidence type="ECO:0000256" key="1">
    <source>
        <dbReference type="ARBA" id="ARBA00022741"/>
    </source>
</evidence>
<organism evidence="14 15">
    <name type="scientific">Evansella tamaricis</name>
    <dbReference type="NCBI Taxonomy" id="2069301"/>
    <lineage>
        <taxon>Bacteria</taxon>
        <taxon>Bacillati</taxon>
        <taxon>Bacillota</taxon>
        <taxon>Bacilli</taxon>
        <taxon>Bacillales</taxon>
        <taxon>Bacillaceae</taxon>
        <taxon>Evansella</taxon>
    </lineage>
</organism>
<evidence type="ECO:0000259" key="13">
    <source>
        <dbReference type="PROSITE" id="PS51217"/>
    </source>
</evidence>
<dbReference type="PROSITE" id="PS51198">
    <property type="entry name" value="UVRD_HELICASE_ATP_BIND"/>
    <property type="match status" value="1"/>
</dbReference>
<accession>A0ABS6JBG0</accession>
<evidence type="ECO:0000256" key="2">
    <source>
        <dbReference type="ARBA" id="ARBA00022801"/>
    </source>
</evidence>
<keyword evidence="2 9" id="KW-0378">Hydrolase</keyword>
<keyword evidence="3 9" id="KW-0347">Helicase</keyword>
<evidence type="ECO:0000313" key="14">
    <source>
        <dbReference type="EMBL" id="MBU9710760.1"/>
    </source>
</evidence>
<dbReference type="EMBL" id="JAHQCS010000047">
    <property type="protein sequence ID" value="MBU9710760.1"/>
    <property type="molecule type" value="Genomic_DNA"/>
</dbReference>
<feature type="region of interest" description="Disordered" evidence="11">
    <location>
        <begin position="690"/>
        <end position="714"/>
    </location>
</feature>
<keyword evidence="1 9" id="KW-0547">Nucleotide-binding</keyword>
<dbReference type="CDD" id="cd17932">
    <property type="entry name" value="DEXQc_UvrD"/>
    <property type="match status" value="1"/>
</dbReference>
<keyword evidence="5" id="KW-0413">Isomerase</keyword>
<keyword evidence="4 9" id="KW-0067">ATP-binding</keyword>
<feature type="domain" description="UvrD-like helicase ATP-binding" evidence="12">
    <location>
        <begin position="50"/>
        <end position="324"/>
    </location>
</feature>
<comment type="catalytic activity">
    <reaction evidence="6">
        <text>Couples ATP hydrolysis with the unwinding of duplex DNA by translocating in the 3'-5' direction.</text>
        <dbReference type="EC" id="5.6.2.4"/>
    </reaction>
</comment>
<keyword evidence="15" id="KW-1185">Reference proteome</keyword>
<proteinExistence type="predicted"/>
<reference evidence="14 15" key="1">
    <citation type="submission" date="2021-06" db="EMBL/GenBank/DDBJ databases">
        <title>Bacillus sp. RD4P76, an endophyte from a halophyte.</title>
        <authorList>
            <person name="Sun J.-Q."/>
        </authorList>
    </citation>
    <scope>NUCLEOTIDE SEQUENCE [LARGE SCALE GENOMIC DNA]</scope>
    <source>
        <strain evidence="14 15">CGMCC 1.15917</strain>
    </source>
</reference>
<dbReference type="EC" id="5.6.2.4" evidence="7"/>
<sequence>MVKNFKLLPSGMENESIPRSGLASDTVSKFIIPDHERDAPFFRALERNNIFLNQPQVEAVRHYQGPILTLAGAGSGKTSVLICRTGYLMAVKGVAPQHILLVTFTRKAADEMKERINKLPGVSWSMTKQIQASTFHAFFLKLLKSRGFDHEILSNERFKHITIKMIMREMGIDDSYQPETLIALFSNYKMNMISIDQLPEKTKGDKEIKEVYKRYEVWKRKNHKMDFDDILVNAYELLKRDPKLLLSLQKRFRFIMVDEFQDTNLIQYELIKQIAKAHGNLFVVGDDDQTIYSFNGARNEFILNFKDEFPTAKTVTLDINYRSNDSIIGLGNAVIKNNRNRKEKTLKGMRTSEEQVPYYGRPANTDEEAEWIVEDISEKVSVGTHRYGDFAILHRAASNSRAIFEKMTMDEVPFVSYVSDAFFYDHWVIKPVLDHLRLSITPRDFSAIEGILPTLYINREKGLEFIQTKELEQKKKYPLIHLTSMHHLKEFQKGKIKERIQWIKSVKGQEPLAAIKQIRSKFYNQYIDANDSQSLTLHKESMKEILDELEASAKRFQTIASFLTFINDMKRKQEDMKELMRDHKADVVKLMTIHRSKGLEFPSVYVIGVSEGILPHSTALEAGKMEDAVSVTMEQQKVKEAVEEERRLAYVAISRAMNELLITSPEYYRGKRVMVSRFLEEAFNKPALKKSKSQRLTKNADHKRTVTNSRSNTDTEEKPLITVLAWICNSPNCRAWVRIRTEPESKLPKRDCPICKGNMIVGEKEIN</sequence>
<evidence type="ECO:0000256" key="7">
    <source>
        <dbReference type="ARBA" id="ARBA00034808"/>
    </source>
</evidence>
<evidence type="ECO:0000256" key="4">
    <source>
        <dbReference type="ARBA" id="ARBA00022840"/>
    </source>
</evidence>
<dbReference type="Pfam" id="PF00580">
    <property type="entry name" value="UvrD-helicase"/>
    <property type="match status" value="1"/>
</dbReference>
<dbReference type="Pfam" id="PF13361">
    <property type="entry name" value="UvrD_C"/>
    <property type="match status" value="1"/>
</dbReference>
<keyword evidence="10" id="KW-0175">Coiled coil</keyword>
<feature type="coiled-coil region" evidence="10">
    <location>
        <begin position="539"/>
        <end position="586"/>
    </location>
</feature>
<evidence type="ECO:0000256" key="6">
    <source>
        <dbReference type="ARBA" id="ARBA00034617"/>
    </source>
</evidence>
<feature type="domain" description="UvrD-like helicase C-terminal" evidence="13">
    <location>
        <begin position="325"/>
        <end position="598"/>
    </location>
</feature>
<evidence type="ECO:0000259" key="12">
    <source>
        <dbReference type="PROSITE" id="PS51198"/>
    </source>
</evidence>
<protein>
    <recommendedName>
        <fullName evidence="7">DNA 3'-5' helicase</fullName>
        <ecNumber evidence="7">5.6.2.4</ecNumber>
    </recommendedName>
</protein>
<evidence type="ECO:0000313" key="15">
    <source>
        <dbReference type="Proteomes" id="UP000784880"/>
    </source>
</evidence>
<dbReference type="InterPro" id="IPR014016">
    <property type="entry name" value="UvrD-like_ATP-bd"/>
</dbReference>
<comment type="caution">
    <text evidence="14">The sequence shown here is derived from an EMBL/GenBank/DDBJ whole genome shotgun (WGS) entry which is preliminary data.</text>
</comment>
<feature type="binding site" evidence="9">
    <location>
        <begin position="71"/>
        <end position="78"/>
    </location>
    <ligand>
        <name>ATP</name>
        <dbReference type="ChEBI" id="CHEBI:30616"/>
    </ligand>
</feature>
<dbReference type="RefSeq" id="WP_217064654.1">
    <property type="nucleotide sequence ID" value="NZ_JAHQCS010000047.1"/>
</dbReference>
<name>A0ABS6JBG0_9BACI</name>
<evidence type="ECO:0000256" key="11">
    <source>
        <dbReference type="SAM" id="MobiDB-lite"/>
    </source>
</evidence>
<evidence type="ECO:0000256" key="3">
    <source>
        <dbReference type="ARBA" id="ARBA00022806"/>
    </source>
</evidence>
<dbReference type="Proteomes" id="UP000784880">
    <property type="component" value="Unassembled WGS sequence"/>
</dbReference>
<dbReference type="InterPro" id="IPR000212">
    <property type="entry name" value="DNA_helicase_UvrD/REP"/>
</dbReference>
<evidence type="ECO:0000256" key="8">
    <source>
        <dbReference type="ARBA" id="ARBA00048988"/>
    </source>
</evidence>
<evidence type="ECO:0000256" key="5">
    <source>
        <dbReference type="ARBA" id="ARBA00023235"/>
    </source>
</evidence>
<evidence type="ECO:0000256" key="9">
    <source>
        <dbReference type="PROSITE-ProRule" id="PRU00560"/>
    </source>
</evidence>
<evidence type="ECO:0000256" key="10">
    <source>
        <dbReference type="SAM" id="Coils"/>
    </source>
</evidence>
<comment type="catalytic activity">
    <reaction evidence="8">
        <text>ATP + H2O = ADP + phosphate + H(+)</text>
        <dbReference type="Rhea" id="RHEA:13065"/>
        <dbReference type="ChEBI" id="CHEBI:15377"/>
        <dbReference type="ChEBI" id="CHEBI:15378"/>
        <dbReference type="ChEBI" id="CHEBI:30616"/>
        <dbReference type="ChEBI" id="CHEBI:43474"/>
        <dbReference type="ChEBI" id="CHEBI:456216"/>
        <dbReference type="EC" id="5.6.2.4"/>
    </reaction>
</comment>
<dbReference type="PROSITE" id="PS51217">
    <property type="entry name" value="UVRD_HELICASE_CTER"/>
    <property type="match status" value="1"/>
</dbReference>
<dbReference type="InterPro" id="IPR014017">
    <property type="entry name" value="DNA_helicase_UvrD-like_C"/>
</dbReference>
<dbReference type="PANTHER" id="PTHR11070:SF2">
    <property type="entry name" value="ATP-DEPENDENT DNA HELICASE SRS2"/>
    <property type="match status" value="1"/>
</dbReference>